<reference evidence="2 3" key="1">
    <citation type="submission" date="2011-07" db="EMBL/GenBank/DDBJ databases">
        <authorList>
            <person name="Coyne R."/>
            <person name="Brami D."/>
            <person name="Johnson J."/>
            <person name="Hostetler J."/>
            <person name="Hannick L."/>
            <person name="Clark T."/>
            <person name="Cassidy-Hanley D."/>
            <person name="Inman J."/>
        </authorList>
    </citation>
    <scope>NUCLEOTIDE SEQUENCE [LARGE SCALE GENOMIC DNA]</scope>
    <source>
        <strain evidence="2 3">G5</strain>
    </source>
</reference>
<proteinExistence type="predicted"/>
<keyword evidence="2" id="KW-0808">Transferase</keyword>
<name>G0R1L1_ICHMU</name>
<dbReference type="STRING" id="857967.G0R1L1"/>
<dbReference type="FunFam" id="3.30.1050.10:FF:000001">
    <property type="entry name" value="Putative Non-specific lipid-transfer protein"/>
    <property type="match status" value="1"/>
</dbReference>
<organism evidence="2 3">
    <name type="scientific">Ichthyophthirius multifiliis</name>
    <name type="common">White spot disease agent</name>
    <name type="synonym">Ich</name>
    <dbReference type="NCBI Taxonomy" id="5932"/>
    <lineage>
        <taxon>Eukaryota</taxon>
        <taxon>Sar</taxon>
        <taxon>Alveolata</taxon>
        <taxon>Ciliophora</taxon>
        <taxon>Intramacronucleata</taxon>
        <taxon>Oligohymenophorea</taxon>
        <taxon>Hymenostomatida</taxon>
        <taxon>Ophryoglenina</taxon>
        <taxon>Ichthyophthirius</taxon>
    </lineage>
</organism>
<accession>G0R1L1</accession>
<evidence type="ECO:0000313" key="2">
    <source>
        <dbReference type="EMBL" id="EGR28640.1"/>
    </source>
</evidence>
<evidence type="ECO:0000259" key="1">
    <source>
        <dbReference type="Pfam" id="PF02036"/>
    </source>
</evidence>
<dbReference type="PANTHER" id="PTHR10094:SF25">
    <property type="entry name" value="SCP2 STEROL-BINDING DOMAIN-CONTAINING PROTEIN 1"/>
    <property type="match status" value="1"/>
</dbReference>
<keyword evidence="2" id="KW-0012">Acyltransferase</keyword>
<dbReference type="RefSeq" id="XP_004029876.1">
    <property type="nucleotide sequence ID" value="XM_004029828.1"/>
</dbReference>
<gene>
    <name evidence="2" type="ORF">IMG5_171230</name>
</gene>
<dbReference type="OMA" id="WTIDMKK"/>
<dbReference type="EC" id="2.3.1.176" evidence="2"/>
<dbReference type="GO" id="GO:0016746">
    <property type="term" value="F:acyltransferase activity"/>
    <property type="evidence" value="ECO:0007669"/>
    <property type="project" value="UniProtKB-KW"/>
</dbReference>
<dbReference type="OrthoDB" id="3592703at2759"/>
<dbReference type="EMBL" id="GL984222">
    <property type="protein sequence ID" value="EGR28640.1"/>
    <property type="molecule type" value="Genomic_DNA"/>
</dbReference>
<protein>
    <submittedName>
        <fullName evidence="2">Sterol carrier protein 2, putative</fullName>
        <ecNumber evidence="2">2.3.1.176</ecNumber>
    </submittedName>
</protein>
<dbReference type="Proteomes" id="UP000008983">
    <property type="component" value="Unassembled WGS sequence"/>
</dbReference>
<sequence length="118" mass="13017">MALKSEKLFEQMTPFLAEKGKDLVTKIKAVYHFQVMKTKGGEVTTWTIDLKNGNGKVVKGAEGTPDCTFILLDDDVIALANRTLNPQQAFMNGKMKIKGNMSAATKFTPDLLPIMPKL</sequence>
<dbReference type="PANTHER" id="PTHR10094">
    <property type="entry name" value="STEROL CARRIER PROTEIN 2 SCP-2 FAMILY PROTEIN"/>
    <property type="match status" value="1"/>
</dbReference>
<dbReference type="GO" id="GO:0005829">
    <property type="term" value="C:cytosol"/>
    <property type="evidence" value="ECO:0007669"/>
    <property type="project" value="TreeGrafter"/>
</dbReference>
<dbReference type="AlphaFoldDB" id="G0R1L1"/>
<dbReference type="eggNOG" id="KOG4170">
    <property type="taxonomic scope" value="Eukaryota"/>
</dbReference>
<dbReference type="SUPFAM" id="SSF55718">
    <property type="entry name" value="SCP-like"/>
    <property type="match status" value="1"/>
</dbReference>
<dbReference type="GeneID" id="14904726"/>
<evidence type="ECO:0000313" key="3">
    <source>
        <dbReference type="Proteomes" id="UP000008983"/>
    </source>
</evidence>
<feature type="domain" description="SCP2" evidence="1">
    <location>
        <begin position="18"/>
        <end position="108"/>
    </location>
</feature>
<dbReference type="Pfam" id="PF02036">
    <property type="entry name" value="SCP2"/>
    <property type="match status" value="1"/>
</dbReference>
<dbReference type="InterPro" id="IPR036527">
    <property type="entry name" value="SCP2_sterol-bd_dom_sf"/>
</dbReference>
<dbReference type="InParanoid" id="G0R1L1"/>
<dbReference type="InterPro" id="IPR003033">
    <property type="entry name" value="SCP2_sterol-bd_dom"/>
</dbReference>
<keyword evidence="3" id="KW-1185">Reference proteome</keyword>
<dbReference type="Gene3D" id="3.30.1050.10">
    <property type="entry name" value="SCP2 sterol-binding domain"/>
    <property type="match status" value="1"/>
</dbReference>